<reference evidence="10" key="1">
    <citation type="submission" date="2022-10" db="EMBL/GenBank/DDBJ databases">
        <title>Novel sulphate-reducing endosymbionts in the free-living metamonad Anaeramoeba.</title>
        <authorList>
            <person name="Jerlstrom-Hultqvist J."/>
            <person name="Cepicka I."/>
            <person name="Gallot-Lavallee L."/>
            <person name="Salas-Leiva D."/>
            <person name="Curtis B.A."/>
            <person name="Zahonova K."/>
            <person name="Pipaliya S."/>
            <person name="Dacks J."/>
            <person name="Roger A.J."/>
        </authorList>
    </citation>
    <scope>NUCLEOTIDE SEQUENCE</scope>
    <source>
        <strain evidence="10">BMAN</strain>
    </source>
</reference>
<evidence type="ECO:0000313" key="10">
    <source>
        <dbReference type="EMBL" id="KAJ5067472.1"/>
    </source>
</evidence>
<accession>A0A9Q0L6W9</accession>
<comment type="subcellular location">
    <subcellularLocation>
        <location evidence="2">Chromosome</location>
        <location evidence="2">Centromere</location>
    </subcellularLocation>
    <subcellularLocation>
        <location evidence="1">Nucleus</location>
    </subcellularLocation>
</comment>
<keyword evidence="7" id="KW-0137">Centromere</keyword>
<evidence type="ECO:0000256" key="6">
    <source>
        <dbReference type="ARBA" id="ARBA00023242"/>
    </source>
</evidence>
<dbReference type="OrthoDB" id="9445768at2759"/>
<dbReference type="GO" id="GO:0051382">
    <property type="term" value="P:kinetochore assembly"/>
    <property type="evidence" value="ECO:0007669"/>
    <property type="project" value="InterPro"/>
</dbReference>
<feature type="coiled-coil region" evidence="8">
    <location>
        <begin position="112"/>
        <end position="240"/>
    </location>
</feature>
<dbReference type="GO" id="GO:0000775">
    <property type="term" value="C:chromosome, centromeric region"/>
    <property type="evidence" value="ECO:0007669"/>
    <property type="project" value="UniProtKB-SubCell"/>
</dbReference>
<feature type="coiled-coil region" evidence="8">
    <location>
        <begin position="7"/>
        <end position="48"/>
    </location>
</feature>
<keyword evidence="5 8" id="KW-0175">Coiled coil</keyword>
<keyword evidence="4" id="KW-0158">Chromosome</keyword>
<dbReference type="GO" id="GO:0005634">
    <property type="term" value="C:nucleus"/>
    <property type="evidence" value="ECO:0007669"/>
    <property type="project" value="UniProtKB-SubCell"/>
</dbReference>
<proteinExistence type="inferred from homology"/>
<protein>
    <submittedName>
        <fullName evidence="10">Centromere protein k</fullName>
    </submittedName>
</protein>
<dbReference type="InterPro" id="IPR020993">
    <property type="entry name" value="Centromere_CenpK"/>
</dbReference>
<evidence type="ECO:0000256" key="3">
    <source>
        <dbReference type="ARBA" id="ARBA00005795"/>
    </source>
</evidence>
<evidence type="ECO:0000256" key="7">
    <source>
        <dbReference type="ARBA" id="ARBA00023328"/>
    </source>
</evidence>
<comment type="caution">
    <text evidence="10">The sequence shown here is derived from an EMBL/GenBank/DDBJ whole genome shotgun (WGS) entry which is preliminary data.</text>
</comment>
<dbReference type="PANTHER" id="PTHR14401:SF6">
    <property type="entry name" value="CENTROMERE PROTEIN K"/>
    <property type="match status" value="1"/>
</dbReference>
<sequence>MWNLNEQKKLNQRAKNLKEISQKLIQKIEEENINLGNYEEKEKEKENTENFELAIKLRELCGKYNEIFFENEKEIQLHFKKEKEKEKIINQNLEISSQKLEEINNLILLEKKNQIQTQIAIMEKIVEKKENEEHEYLNEVIDLFQNTKLSLIQEELEIEQNKQNNKESLANLSKEIQKELQNGSFYDENYEEVLTLNSILKRKLKKETQKKENRKKKIEKNDLKSKIAQLKEDNGTLLSNLFEFLDQFYPKQTKKEIEKKEKKKKLTKRTKKSKKSKKKESDSNSNSDSNSDSDSDIVIDIDGIDQDFFSLKQIIQQLLNQAKSPNKFIKINNQFWKPYIELLERSNIIVFHPEDKKQIKLSFDF</sequence>
<evidence type="ECO:0000256" key="2">
    <source>
        <dbReference type="ARBA" id="ARBA00004584"/>
    </source>
</evidence>
<evidence type="ECO:0000256" key="8">
    <source>
        <dbReference type="SAM" id="Coils"/>
    </source>
</evidence>
<organism evidence="10 11">
    <name type="scientific">Anaeramoeba ignava</name>
    <name type="common">Anaerobic marine amoeba</name>
    <dbReference type="NCBI Taxonomy" id="1746090"/>
    <lineage>
        <taxon>Eukaryota</taxon>
        <taxon>Metamonada</taxon>
        <taxon>Anaeramoebidae</taxon>
        <taxon>Anaeramoeba</taxon>
    </lineage>
</organism>
<name>A0A9Q0L6W9_ANAIG</name>
<evidence type="ECO:0000256" key="1">
    <source>
        <dbReference type="ARBA" id="ARBA00004123"/>
    </source>
</evidence>
<evidence type="ECO:0000256" key="9">
    <source>
        <dbReference type="SAM" id="MobiDB-lite"/>
    </source>
</evidence>
<feature type="compositionally biased region" description="Basic residues" evidence="9">
    <location>
        <begin position="261"/>
        <end position="278"/>
    </location>
</feature>
<comment type="similarity">
    <text evidence="3">Belongs to the CENP-K/MCM22 family.</text>
</comment>
<evidence type="ECO:0000313" key="11">
    <source>
        <dbReference type="Proteomes" id="UP001149090"/>
    </source>
</evidence>
<dbReference type="EMBL" id="JAPDFW010000127">
    <property type="protein sequence ID" value="KAJ5067472.1"/>
    <property type="molecule type" value="Genomic_DNA"/>
</dbReference>
<evidence type="ECO:0000256" key="4">
    <source>
        <dbReference type="ARBA" id="ARBA00022454"/>
    </source>
</evidence>
<dbReference type="AlphaFoldDB" id="A0A9Q0L6W9"/>
<dbReference type="PANTHER" id="PTHR14401">
    <property type="entry name" value="CENTROMERE PROTEIN K"/>
    <property type="match status" value="1"/>
</dbReference>
<evidence type="ECO:0000256" key="5">
    <source>
        <dbReference type="ARBA" id="ARBA00023054"/>
    </source>
</evidence>
<gene>
    <name evidence="10" type="ORF">M0811_12922</name>
</gene>
<feature type="region of interest" description="Disordered" evidence="9">
    <location>
        <begin position="256"/>
        <end position="294"/>
    </location>
</feature>
<keyword evidence="6" id="KW-0539">Nucleus</keyword>
<dbReference type="Proteomes" id="UP001149090">
    <property type="component" value="Unassembled WGS sequence"/>
</dbReference>
<keyword evidence="11" id="KW-1185">Reference proteome</keyword>
<dbReference type="GO" id="GO:0000070">
    <property type="term" value="P:mitotic sister chromatid segregation"/>
    <property type="evidence" value="ECO:0007669"/>
    <property type="project" value="TreeGrafter"/>
</dbReference>